<dbReference type="PANTHER" id="PTHR17901:SF14">
    <property type="entry name" value="MAGNESIUM-DEPENDENT PHOSPHATASE 1"/>
    <property type="match status" value="1"/>
</dbReference>
<dbReference type="Pfam" id="PF12689">
    <property type="entry name" value="Acid_PPase"/>
    <property type="match status" value="1"/>
</dbReference>
<comment type="caution">
    <text evidence="1">The sequence shown here is derived from an EMBL/GenBank/DDBJ whole genome shotgun (WGS) entry which is preliminary data.</text>
</comment>
<dbReference type="InterPro" id="IPR036412">
    <property type="entry name" value="HAD-like_sf"/>
</dbReference>
<protein>
    <submittedName>
        <fullName evidence="2">Magnesium-dependent phosphatase 1 (MDP-1)</fullName>
    </submittedName>
</protein>
<gene>
    <name evidence="1" type="ORF">C1SCF055_LOCUS23970</name>
</gene>
<dbReference type="PANTHER" id="PTHR17901">
    <property type="entry name" value="MAGNESIUM-DEPENDENT PHOSPHATASE 1 MDP1"/>
    <property type="match status" value="1"/>
</dbReference>
<evidence type="ECO:0000313" key="1">
    <source>
        <dbReference type="EMBL" id="CAI3997600.1"/>
    </source>
</evidence>
<organism evidence="1">
    <name type="scientific">Cladocopium goreaui</name>
    <dbReference type="NCBI Taxonomy" id="2562237"/>
    <lineage>
        <taxon>Eukaryota</taxon>
        <taxon>Sar</taxon>
        <taxon>Alveolata</taxon>
        <taxon>Dinophyceae</taxon>
        <taxon>Suessiales</taxon>
        <taxon>Symbiodiniaceae</taxon>
        <taxon>Cladocopium</taxon>
    </lineage>
</organism>
<dbReference type="InterPro" id="IPR023214">
    <property type="entry name" value="HAD_sf"/>
</dbReference>
<evidence type="ECO:0000313" key="3">
    <source>
        <dbReference type="Proteomes" id="UP001152797"/>
    </source>
</evidence>
<dbReference type="InterPro" id="IPR010036">
    <property type="entry name" value="MDP_1_eu_arc"/>
</dbReference>
<accession>A0A9P1CUB5</accession>
<reference evidence="1" key="1">
    <citation type="submission" date="2022-10" db="EMBL/GenBank/DDBJ databases">
        <authorList>
            <person name="Chen Y."/>
            <person name="Dougan E. K."/>
            <person name="Chan C."/>
            <person name="Rhodes N."/>
            <person name="Thang M."/>
        </authorList>
    </citation>
    <scope>NUCLEOTIDE SEQUENCE</scope>
</reference>
<name>A0A9P1CUB5_9DINO</name>
<dbReference type="GO" id="GO:0003993">
    <property type="term" value="F:acid phosphatase activity"/>
    <property type="evidence" value="ECO:0007669"/>
    <property type="project" value="TreeGrafter"/>
</dbReference>
<dbReference type="OrthoDB" id="2865258at2759"/>
<dbReference type="SUPFAM" id="SSF56784">
    <property type="entry name" value="HAD-like"/>
    <property type="match status" value="1"/>
</dbReference>
<evidence type="ECO:0000313" key="2">
    <source>
        <dbReference type="EMBL" id="CAL4784912.1"/>
    </source>
</evidence>
<proteinExistence type="predicted"/>
<dbReference type="AlphaFoldDB" id="A0A9P1CUB5"/>
<dbReference type="NCBIfam" id="TIGR01685">
    <property type="entry name" value="MDP-1"/>
    <property type="match status" value="1"/>
</dbReference>
<dbReference type="EMBL" id="CAMXCT030002358">
    <property type="protein sequence ID" value="CAL4784912.1"/>
    <property type="molecule type" value="Genomic_DNA"/>
</dbReference>
<sequence>MALILLTCWLTRRPSNIGGFQPFRISPAQQSRLRVRATRRDIPRCVAFDLDGLLWRPSLAQLGVANDLALHCSWPNTGGPPFTRISDNSLRDRRGERVALFEGVHEALEELVIPGGRWYGAKLAVASCCQEPAWAKACLKAFRFNGRSLSEILPLQHFARGSKRLHLRRIASLAHCKASQLLFFDNELQHCEDAAELGVTAVLCPGGLTAESWKAAVAGFPRPGTVINPKRLRRQKAADGIV</sequence>
<dbReference type="Proteomes" id="UP001152797">
    <property type="component" value="Unassembled WGS sequence"/>
</dbReference>
<keyword evidence="3" id="KW-1185">Reference proteome</keyword>
<reference evidence="2 3" key="2">
    <citation type="submission" date="2024-05" db="EMBL/GenBank/DDBJ databases">
        <authorList>
            <person name="Chen Y."/>
            <person name="Shah S."/>
            <person name="Dougan E. K."/>
            <person name="Thang M."/>
            <person name="Chan C."/>
        </authorList>
    </citation>
    <scope>NUCLEOTIDE SEQUENCE [LARGE SCALE GENOMIC DNA]</scope>
</reference>
<dbReference type="Gene3D" id="3.40.50.1000">
    <property type="entry name" value="HAD superfamily/HAD-like"/>
    <property type="match status" value="1"/>
</dbReference>
<dbReference type="EMBL" id="CAMXCT020002358">
    <property type="protein sequence ID" value="CAL1150975.1"/>
    <property type="molecule type" value="Genomic_DNA"/>
</dbReference>
<dbReference type="EMBL" id="CAMXCT010002358">
    <property type="protein sequence ID" value="CAI3997600.1"/>
    <property type="molecule type" value="Genomic_DNA"/>
</dbReference>